<keyword evidence="1" id="KW-1133">Transmembrane helix</keyword>
<reference evidence="2" key="1">
    <citation type="submission" date="2022-10" db="EMBL/GenBank/DDBJ databases">
        <title>Novel sulphate-reducing endosymbionts in the free-living metamonad Anaeramoeba.</title>
        <authorList>
            <person name="Jerlstrom-Hultqvist J."/>
            <person name="Cepicka I."/>
            <person name="Gallot-Lavallee L."/>
            <person name="Salas-Leiva D."/>
            <person name="Curtis B.A."/>
            <person name="Zahonova K."/>
            <person name="Pipaliya S."/>
            <person name="Dacks J."/>
            <person name="Roger A.J."/>
        </authorList>
    </citation>
    <scope>NUCLEOTIDE SEQUENCE</scope>
    <source>
        <strain evidence="2">BMAN</strain>
    </source>
</reference>
<name>A0A9Q0LPJ1_ANAIG</name>
<comment type="caution">
    <text evidence="2">The sequence shown here is derived from an EMBL/GenBank/DDBJ whole genome shotgun (WGS) entry which is preliminary data.</text>
</comment>
<organism evidence="2 3">
    <name type="scientific">Anaeramoeba ignava</name>
    <name type="common">Anaerobic marine amoeba</name>
    <dbReference type="NCBI Taxonomy" id="1746090"/>
    <lineage>
        <taxon>Eukaryota</taxon>
        <taxon>Metamonada</taxon>
        <taxon>Anaeramoebidae</taxon>
        <taxon>Anaeramoeba</taxon>
    </lineage>
</organism>
<keyword evidence="3" id="KW-1185">Reference proteome</keyword>
<keyword evidence="1" id="KW-0472">Membrane</keyword>
<accession>A0A9Q0LPJ1</accession>
<sequence>MESSVDNTNSNNNNNYSVISFFLFIIGTSQSLASLYIFFRLLFQQQKYLDKFLKEKNAESRFEMIDSKFQKICKEKIPDEEKMQFISFPTAIKESIEVFVWTIIGINSFGILLVLIGFFYTLKSGNFSVWWFLIQAAGSIPINYLIINSVDLRLQTLYVLTDQKFIKEKGGVGDLIFAREKPNPYAAYLIAIGFRYLHDVQEVENILKNAISNAEIIKEKTTQNYSNLNSIQKIIDNDHKIENDNKNNDFFDI</sequence>
<feature type="transmembrane region" description="Helical" evidence="1">
    <location>
        <begin position="20"/>
        <end position="43"/>
    </location>
</feature>
<proteinExistence type="predicted"/>
<keyword evidence="1" id="KW-0812">Transmembrane</keyword>
<evidence type="ECO:0000313" key="3">
    <source>
        <dbReference type="Proteomes" id="UP001149090"/>
    </source>
</evidence>
<protein>
    <submittedName>
        <fullName evidence="2">Uncharacterized protein</fullName>
    </submittedName>
</protein>
<dbReference type="OrthoDB" id="10667437at2759"/>
<gene>
    <name evidence="2" type="ORF">M0811_07125</name>
</gene>
<evidence type="ECO:0000256" key="1">
    <source>
        <dbReference type="SAM" id="Phobius"/>
    </source>
</evidence>
<dbReference type="AlphaFoldDB" id="A0A9Q0LPJ1"/>
<dbReference type="EMBL" id="JAPDFW010000064">
    <property type="protein sequence ID" value="KAJ5075555.1"/>
    <property type="molecule type" value="Genomic_DNA"/>
</dbReference>
<feature type="transmembrane region" description="Helical" evidence="1">
    <location>
        <begin position="128"/>
        <end position="147"/>
    </location>
</feature>
<feature type="transmembrane region" description="Helical" evidence="1">
    <location>
        <begin position="98"/>
        <end position="122"/>
    </location>
</feature>
<dbReference type="Proteomes" id="UP001149090">
    <property type="component" value="Unassembled WGS sequence"/>
</dbReference>
<evidence type="ECO:0000313" key="2">
    <source>
        <dbReference type="EMBL" id="KAJ5075555.1"/>
    </source>
</evidence>